<dbReference type="Proteomes" id="UP000324705">
    <property type="component" value="Chromosome 6A"/>
</dbReference>
<evidence type="ECO:0000313" key="2">
    <source>
        <dbReference type="EMBL" id="VAI42398.1"/>
    </source>
</evidence>
<feature type="region of interest" description="Disordered" evidence="1">
    <location>
        <begin position="75"/>
        <end position="110"/>
    </location>
</feature>
<evidence type="ECO:0000256" key="1">
    <source>
        <dbReference type="SAM" id="MobiDB-lite"/>
    </source>
</evidence>
<feature type="region of interest" description="Disordered" evidence="1">
    <location>
        <begin position="1"/>
        <end position="28"/>
    </location>
</feature>
<evidence type="ECO:0000313" key="3">
    <source>
        <dbReference type="Proteomes" id="UP000324705"/>
    </source>
</evidence>
<dbReference type="PANTHER" id="PTHR33186:SF13">
    <property type="entry name" value="OS10G0138300 PROTEIN"/>
    <property type="match status" value="1"/>
</dbReference>
<proteinExistence type="predicted"/>
<dbReference type="AlphaFoldDB" id="A0A9R0XTU0"/>
<accession>A0A9R0XTU0</accession>
<dbReference type="EMBL" id="LT934121">
    <property type="protein sequence ID" value="VAI42398.1"/>
    <property type="molecule type" value="Genomic_DNA"/>
</dbReference>
<feature type="compositionally biased region" description="Acidic residues" evidence="1">
    <location>
        <begin position="79"/>
        <end position="100"/>
    </location>
</feature>
<name>A0A9R0XTU0_TRITD</name>
<sequence>MTAASLLRRLLPRSPPAPEQKGKDPLVCSPPVLPRDSVACSCLRRLLFLSDPQFRRCSRIRHRRGPPFLGFFIDHGGDSDSDDDGDDDDSGDDDNDDGDDGYSITFEPAPGAPYRLPRGLFFHKIRFEVLVWDPVAGHQRLLAVPPDFEFQGGKGDISGAVLRAAGDADHFRVVMVGSNGKQPRAVLACVYSSETGAWGDFISAPLPSEGLFIFRSQPAVLAGDCLHWSLTMAGSRSILKFDLNRKSLDLRLLPGDYYTPLSPVKFAVMRAEGGGMGFLFLFGFTAELWSLNPNRDGVMIWEPGRSIELDKLLRLNPKKDPPQVIGYAEENNVVFFWTVVGVFMVHLESWRFKKLSKTSLDSWYHPFEIAYTPGSIHLHSGYGKTELIFDYMLFTFFRVKLTILSSCHTHIMFSFQWTPRLAYSFYNITEQSFTLACLLKYARAVSW</sequence>
<gene>
    <name evidence="2" type="ORF">TRITD_6Av1G014080</name>
</gene>
<keyword evidence="3" id="KW-1185">Reference proteome</keyword>
<dbReference type="Gramene" id="TRITD6Av1G014080.6">
    <property type="protein sequence ID" value="TRITD6Av1G014080.6"/>
    <property type="gene ID" value="TRITD6Av1G014080"/>
</dbReference>
<dbReference type="PANTHER" id="PTHR33186">
    <property type="entry name" value="OS10G0136150 PROTEIN-RELATED"/>
    <property type="match status" value="1"/>
</dbReference>
<organism evidence="2 3">
    <name type="scientific">Triticum turgidum subsp. durum</name>
    <name type="common">Durum wheat</name>
    <name type="synonym">Triticum durum</name>
    <dbReference type="NCBI Taxonomy" id="4567"/>
    <lineage>
        <taxon>Eukaryota</taxon>
        <taxon>Viridiplantae</taxon>
        <taxon>Streptophyta</taxon>
        <taxon>Embryophyta</taxon>
        <taxon>Tracheophyta</taxon>
        <taxon>Spermatophyta</taxon>
        <taxon>Magnoliopsida</taxon>
        <taxon>Liliopsida</taxon>
        <taxon>Poales</taxon>
        <taxon>Poaceae</taxon>
        <taxon>BOP clade</taxon>
        <taxon>Pooideae</taxon>
        <taxon>Triticodae</taxon>
        <taxon>Triticeae</taxon>
        <taxon>Triticinae</taxon>
        <taxon>Triticum</taxon>
    </lineage>
</organism>
<protein>
    <submittedName>
        <fullName evidence="2">Uncharacterized protein</fullName>
    </submittedName>
</protein>
<reference evidence="2 3" key="1">
    <citation type="submission" date="2017-09" db="EMBL/GenBank/DDBJ databases">
        <authorList>
            <consortium name="International Durum Wheat Genome Sequencing Consortium (IDWGSC)"/>
            <person name="Milanesi L."/>
        </authorList>
    </citation>
    <scope>NUCLEOTIDE SEQUENCE [LARGE SCALE GENOMIC DNA]</scope>
    <source>
        <strain evidence="3">cv. Svevo</strain>
    </source>
</reference>